<dbReference type="EMBL" id="JBHSVR010000001">
    <property type="protein sequence ID" value="MFC6635029.1"/>
    <property type="molecule type" value="Genomic_DNA"/>
</dbReference>
<dbReference type="InterPro" id="IPR035944">
    <property type="entry name" value="YfbM-like_sf"/>
</dbReference>
<dbReference type="Proteomes" id="UP001596425">
    <property type="component" value="Unassembled WGS sequence"/>
</dbReference>
<accession>A0ABW1YQN4</accession>
<dbReference type="SUPFAM" id="SSF111069">
    <property type="entry name" value="Hypothetical protein yfbM"/>
    <property type="match status" value="1"/>
</dbReference>
<keyword evidence="2" id="KW-1185">Reference proteome</keyword>
<dbReference type="Pfam" id="PF08974">
    <property type="entry name" value="DUF1877"/>
    <property type="match status" value="1"/>
</dbReference>
<evidence type="ECO:0000313" key="2">
    <source>
        <dbReference type="Proteomes" id="UP001596425"/>
    </source>
</evidence>
<evidence type="ECO:0000313" key="1">
    <source>
        <dbReference type="EMBL" id="MFC6635029.1"/>
    </source>
</evidence>
<dbReference type="InterPro" id="IPR015068">
    <property type="entry name" value="DUF1877"/>
</dbReference>
<sequence length="200" mass="22270">MGMCLALHSVSDENIKKILEQPELIWRLIASDDPEAYEEAVREKTKVGFISKLFGKSAPKKIEIPDLNFIEGENIDDDLDKSWQGIHFCLNGTAYDAESPMDFITVGGVVAGDIEVGYGPARLFKSEIVNAIHAHLSEISEAGISANYNPQKMDKLDIYPNIWERDGDEGLEYITAYFSNLKNFVANCAKNNLGMAIYLC</sequence>
<organism evidence="1 2">
    <name type="scientific">Microbulbifer taiwanensis</name>
    <dbReference type="NCBI Taxonomy" id="986746"/>
    <lineage>
        <taxon>Bacteria</taxon>
        <taxon>Pseudomonadati</taxon>
        <taxon>Pseudomonadota</taxon>
        <taxon>Gammaproteobacteria</taxon>
        <taxon>Cellvibrionales</taxon>
        <taxon>Microbulbiferaceae</taxon>
        <taxon>Microbulbifer</taxon>
    </lineage>
</organism>
<dbReference type="Gene3D" id="3.40.1760.10">
    <property type="entry name" value="YfbM-like super family"/>
    <property type="match status" value="1"/>
</dbReference>
<dbReference type="RefSeq" id="WP_193195119.1">
    <property type="nucleotide sequence ID" value="NZ_JACZFR010000079.1"/>
</dbReference>
<gene>
    <name evidence="1" type="ORF">ACFQBM_17200</name>
</gene>
<protein>
    <submittedName>
        <fullName evidence="1">YfbM family protein</fullName>
    </submittedName>
</protein>
<name>A0ABW1YQN4_9GAMM</name>
<proteinExistence type="predicted"/>
<comment type="caution">
    <text evidence="1">The sequence shown here is derived from an EMBL/GenBank/DDBJ whole genome shotgun (WGS) entry which is preliminary data.</text>
</comment>
<reference evidence="2" key="1">
    <citation type="journal article" date="2019" name="Int. J. Syst. Evol. Microbiol.">
        <title>The Global Catalogue of Microorganisms (GCM) 10K type strain sequencing project: providing services to taxonomists for standard genome sequencing and annotation.</title>
        <authorList>
            <consortium name="The Broad Institute Genomics Platform"/>
            <consortium name="The Broad Institute Genome Sequencing Center for Infectious Disease"/>
            <person name="Wu L."/>
            <person name="Ma J."/>
        </authorList>
    </citation>
    <scope>NUCLEOTIDE SEQUENCE [LARGE SCALE GENOMIC DNA]</scope>
    <source>
        <strain evidence="2">CGMCC 1.13718</strain>
    </source>
</reference>